<dbReference type="Proteomes" id="UP000027361">
    <property type="component" value="Unassembled WGS sequence"/>
</dbReference>
<organism evidence="1 2">
    <name type="scientific">Tilletiaria anomala (strain ATCC 24038 / CBS 436.72 / UBC 951)</name>
    <dbReference type="NCBI Taxonomy" id="1037660"/>
    <lineage>
        <taxon>Eukaryota</taxon>
        <taxon>Fungi</taxon>
        <taxon>Dikarya</taxon>
        <taxon>Basidiomycota</taxon>
        <taxon>Ustilaginomycotina</taxon>
        <taxon>Exobasidiomycetes</taxon>
        <taxon>Georgefischeriales</taxon>
        <taxon>Tilletiariaceae</taxon>
        <taxon>Tilletiaria</taxon>
    </lineage>
</organism>
<dbReference type="PROSITE" id="PS51257">
    <property type="entry name" value="PROKAR_LIPOPROTEIN"/>
    <property type="match status" value="1"/>
</dbReference>
<dbReference type="AlphaFoldDB" id="A0A066VJ87"/>
<proteinExistence type="predicted"/>
<evidence type="ECO:0000313" key="1">
    <source>
        <dbReference type="EMBL" id="KDN40333.1"/>
    </source>
</evidence>
<protein>
    <submittedName>
        <fullName evidence="1">Uncharacterized protein</fullName>
    </submittedName>
</protein>
<dbReference type="InParanoid" id="A0A066VJ87"/>
<gene>
    <name evidence="1" type="ORF">K437DRAFT_189843</name>
</gene>
<comment type="caution">
    <text evidence="1">The sequence shown here is derived from an EMBL/GenBank/DDBJ whole genome shotgun (WGS) entry which is preliminary data.</text>
</comment>
<reference evidence="1 2" key="1">
    <citation type="submission" date="2014-05" db="EMBL/GenBank/DDBJ databases">
        <title>Draft genome sequence of a rare smut relative, Tilletiaria anomala UBC 951.</title>
        <authorList>
            <consortium name="DOE Joint Genome Institute"/>
            <person name="Toome M."/>
            <person name="Kuo A."/>
            <person name="Henrissat B."/>
            <person name="Lipzen A."/>
            <person name="Tritt A."/>
            <person name="Yoshinaga Y."/>
            <person name="Zane M."/>
            <person name="Barry K."/>
            <person name="Grigoriev I.V."/>
            <person name="Spatafora J.W."/>
            <person name="Aimea M.C."/>
        </authorList>
    </citation>
    <scope>NUCLEOTIDE SEQUENCE [LARGE SCALE GENOMIC DNA]</scope>
    <source>
        <strain evidence="1 2">UBC 951</strain>
    </source>
</reference>
<accession>A0A066VJ87</accession>
<keyword evidence="2" id="KW-1185">Reference proteome</keyword>
<dbReference type="EMBL" id="JMSN01000092">
    <property type="protein sequence ID" value="KDN40333.1"/>
    <property type="molecule type" value="Genomic_DNA"/>
</dbReference>
<name>A0A066VJ87_TILAU</name>
<dbReference type="RefSeq" id="XP_013241344.1">
    <property type="nucleotide sequence ID" value="XM_013385890.1"/>
</dbReference>
<sequence length="99" mass="10957">MKKRVNCIEGEVVGTNESDRVLIAGSLQGTLACQPNEMSWKLGGRKRCEREEAMEHKCAFTYSLVLHCIPCLAPLAKCKGLHDHAVCKKNSLKLRSSSL</sequence>
<evidence type="ECO:0000313" key="2">
    <source>
        <dbReference type="Proteomes" id="UP000027361"/>
    </source>
</evidence>
<dbReference type="GeneID" id="25261975"/>
<dbReference type="HOGENOM" id="CLU_2321991_0_0_1"/>